<keyword evidence="6 18" id="KW-0645">Protease</keyword>
<evidence type="ECO:0000256" key="6">
    <source>
        <dbReference type="ARBA" id="ARBA00022670"/>
    </source>
</evidence>
<evidence type="ECO:0000256" key="2">
    <source>
        <dbReference type="ARBA" id="ARBA00005801"/>
    </source>
</evidence>
<evidence type="ECO:0000259" key="21">
    <source>
        <dbReference type="Pfam" id="PF06750"/>
    </source>
</evidence>
<keyword evidence="12 19" id="KW-0472">Membrane</keyword>
<evidence type="ECO:0000256" key="10">
    <source>
        <dbReference type="ARBA" id="ARBA00022801"/>
    </source>
</evidence>
<dbReference type="OrthoDB" id="9789291at2"/>
<keyword evidence="9 18" id="KW-0812">Transmembrane</keyword>
<keyword evidence="10 18" id="KW-0378">Hydrolase</keyword>
<comment type="similarity">
    <text evidence="2 17">Belongs to the peptidase A24 family.</text>
</comment>
<evidence type="ECO:0000313" key="22">
    <source>
        <dbReference type="EMBL" id="KMT66126.1"/>
    </source>
</evidence>
<evidence type="ECO:0000313" key="23">
    <source>
        <dbReference type="Proteomes" id="UP000037600"/>
    </source>
</evidence>
<comment type="catalytic activity">
    <reaction evidence="14 18">
        <text>Typically cleaves a -Gly-|-Phe- bond to release an N-terminal, basic peptide of 5-8 residues from type IV prepilin, and then N-methylates the new N-terminal amino group, the methyl donor being S-adenosyl-L-methionine.</text>
        <dbReference type="EC" id="3.4.23.43"/>
    </reaction>
</comment>
<dbReference type="EC" id="3.4.23.43" evidence="15 18"/>
<keyword evidence="23" id="KW-1185">Reference proteome</keyword>
<evidence type="ECO:0000256" key="16">
    <source>
        <dbReference type="ARBA" id="ARBA00071870"/>
    </source>
</evidence>
<dbReference type="PANTHER" id="PTHR30487">
    <property type="entry name" value="TYPE 4 PREPILIN-LIKE PROTEINS LEADER PEPTIDE-PROCESSING ENZYME"/>
    <property type="match status" value="1"/>
</dbReference>
<keyword evidence="8" id="KW-0949">S-adenosyl-L-methionine</keyword>
<evidence type="ECO:0000256" key="4">
    <source>
        <dbReference type="ARBA" id="ARBA00022519"/>
    </source>
</evidence>
<dbReference type="Pfam" id="PF01478">
    <property type="entry name" value="Peptidase_A24"/>
    <property type="match status" value="1"/>
</dbReference>
<comment type="subcellular location">
    <subcellularLocation>
        <location evidence="1">Cell inner membrane</location>
        <topology evidence="1">Multi-pass membrane protein</topology>
    </subcellularLocation>
    <subcellularLocation>
        <location evidence="18">Cell membrane</location>
        <topology evidence="18">Multi-pass membrane protein</topology>
    </subcellularLocation>
</comment>
<comment type="function">
    <text evidence="18">Plays an essential role in type IV pili and type II pseudopili formation by proteolytically removing the leader sequence from substrate proteins and subsequently monomethylating the alpha-amino group of the newly exposed N-terminal phenylalanine.</text>
</comment>
<evidence type="ECO:0000256" key="17">
    <source>
        <dbReference type="RuleBase" id="RU003793"/>
    </source>
</evidence>
<keyword evidence="3" id="KW-1003">Cell membrane</keyword>
<sequence>MFENLISVFESNQWVWLASVFVFSLLVGSFLNVVIYRLPIMLERDWRKECEELLADELKGKKIKPADNENFNLIVPNSTCPKCKKAIKPWQNIPVLSWLFLRGKCANCQNPISIRYPIMELLTATLGLWAAYYYGVSSLTLWALIFTFILISLCFIDLDTMLLPDQLTLGLLWLGLLVNINHSFVSLEDAVIGAALGYMSLWSVFQLFKLITGKEGMGFGDFKLLAALGAWMGWQALPVIIILSSLVGAVIGIAMLKLQQKDSQQAIPFGPYLAVAGLIAFYWRSDITQYYLQTWVY</sequence>
<proteinExistence type="inferred from homology"/>
<feature type="domain" description="Prepilin peptidase A24 N-terminal" evidence="21">
    <location>
        <begin position="22"/>
        <end position="132"/>
    </location>
</feature>
<gene>
    <name evidence="22" type="ORF">XM47_04945</name>
</gene>
<keyword evidence="5 18" id="KW-0489">Methyltransferase</keyword>
<dbReference type="PATRIC" id="fig|1513271.3.peg.1018"/>
<evidence type="ECO:0000256" key="9">
    <source>
        <dbReference type="ARBA" id="ARBA00022692"/>
    </source>
</evidence>
<evidence type="ECO:0000256" key="12">
    <source>
        <dbReference type="ARBA" id="ARBA00023136"/>
    </source>
</evidence>
<evidence type="ECO:0000256" key="18">
    <source>
        <dbReference type="RuleBase" id="RU003794"/>
    </source>
</evidence>
<feature type="transmembrane region" description="Helical" evidence="19">
    <location>
        <begin position="14"/>
        <end position="38"/>
    </location>
</feature>
<dbReference type="FunFam" id="1.20.120.1220:FF:000001">
    <property type="entry name" value="Type 4 prepilin-like proteins leader peptide-processing enzyme"/>
    <property type="match status" value="1"/>
</dbReference>
<feature type="transmembrane region" description="Helical" evidence="19">
    <location>
        <begin position="191"/>
        <end position="212"/>
    </location>
</feature>
<dbReference type="GO" id="GO:0008168">
    <property type="term" value="F:methyltransferase activity"/>
    <property type="evidence" value="ECO:0007669"/>
    <property type="project" value="UniProtKB-KW"/>
</dbReference>
<keyword evidence="7 18" id="KW-0808">Transferase</keyword>
<evidence type="ECO:0000256" key="1">
    <source>
        <dbReference type="ARBA" id="ARBA00004429"/>
    </source>
</evidence>
<dbReference type="InterPro" id="IPR050882">
    <property type="entry name" value="Prepilin_peptidase/N-MTase"/>
</dbReference>
<evidence type="ECO:0000256" key="5">
    <source>
        <dbReference type="ARBA" id="ARBA00022603"/>
    </source>
</evidence>
<evidence type="ECO:0000256" key="15">
    <source>
        <dbReference type="ARBA" id="ARBA00067082"/>
    </source>
</evidence>
<dbReference type="PRINTS" id="PR00864">
    <property type="entry name" value="PREPILNPTASE"/>
</dbReference>
<reference evidence="22 23" key="1">
    <citation type="submission" date="2015-04" db="EMBL/GenBank/DDBJ databases">
        <title>Draft Genome Sequence of the Novel Agar-Digesting Marine Bacterium Q1.</title>
        <authorList>
            <person name="Li Y."/>
            <person name="Li D."/>
            <person name="Chen G."/>
            <person name="Du Z."/>
        </authorList>
    </citation>
    <scope>NUCLEOTIDE SEQUENCE [LARGE SCALE GENOMIC DNA]</scope>
    <source>
        <strain evidence="22 23">Q1</strain>
    </source>
</reference>
<dbReference type="GO" id="GO:0004190">
    <property type="term" value="F:aspartic-type endopeptidase activity"/>
    <property type="evidence" value="ECO:0007669"/>
    <property type="project" value="UniProtKB-EC"/>
</dbReference>
<dbReference type="RefSeq" id="WP_048690368.1">
    <property type="nucleotide sequence ID" value="NZ_KQ130484.1"/>
</dbReference>
<dbReference type="InterPro" id="IPR010627">
    <property type="entry name" value="Prepilin_pept_A24_N"/>
</dbReference>
<dbReference type="STRING" id="1513271.XM47_04945"/>
<dbReference type="EMBL" id="LAZL01000006">
    <property type="protein sequence ID" value="KMT66126.1"/>
    <property type="molecule type" value="Genomic_DNA"/>
</dbReference>
<evidence type="ECO:0000256" key="3">
    <source>
        <dbReference type="ARBA" id="ARBA00022475"/>
    </source>
</evidence>
<feature type="transmembrane region" description="Helical" evidence="19">
    <location>
        <begin position="224"/>
        <end position="254"/>
    </location>
</feature>
<dbReference type="InterPro" id="IPR014032">
    <property type="entry name" value="Peptidase_A24A_bac"/>
</dbReference>
<evidence type="ECO:0000256" key="19">
    <source>
        <dbReference type="SAM" id="Phobius"/>
    </source>
</evidence>
<comment type="caution">
    <text evidence="22">The sequence shown here is derived from an EMBL/GenBank/DDBJ whole genome shotgun (WGS) entry which is preliminary data.</text>
</comment>
<keyword evidence="11 19" id="KW-1133">Transmembrane helix</keyword>
<dbReference type="EC" id="2.1.1.-" evidence="18"/>
<evidence type="ECO:0000259" key="20">
    <source>
        <dbReference type="Pfam" id="PF01478"/>
    </source>
</evidence>
<keyword evidence="13 18" id="KW-0511">Multifunctional enzyme</keyword>
<accession>A0A0J8JND9</accession>
<protein>
    <recommendedName>
        <fullName evidence="16 18">Prepilin leader peptidase/N-methyltransferase</fullName>
        <ecNumber evidence="18">2.1.1.-</ecNumber>
        <ecNumber evidence="15 18">3.4.23.43</ecNumber>
    </recommendedName>
</protein>
<dbReference type="Gene3D" id="1.20.120.1220">
    <property type="match status" value="1"/>
</dbReference>
<dbReference type="Proteomes" id="UP000037600">
    <property type="component" value="Unassembled WGS sequence"/>
</dbReference>
<organism evidence="22 23">
    <name type="scientific">Catenovulum maritimum</name>
    <dbReference type="NCBI Taxonomy" id="1513271"/>
    <lineage>
        <taxon>Bacteria</taxon>
        <taxon>Pseudomonadati</taxon>
        <taxon>Pseudomonadota</taxon>
        <taxon>Gammaproteobacteria</taxon>
        <taxon>Alteromonadales</taxon>
        <taxon>Alteromonadaceae</taxon>
        <taxon>Catenovulum</taxon>
    </lineage>
</organism>
<keyword evidence="4" id="KW-0997">Cell inner membrane</keyword>
<dbReference type="AlphaFoldDB" id="A0A0J8JND9"/>
<feature type="transmembrane region" description="Helical" evidence="19">
    <location>
        <begin position="266"/>
        <end position="283"/>
    </location>
</feature>
<evidence type="ECO:0000256" key="13">
    <source>
        <dbReference type="ARBA" id="ARBA00023268"/>
    </source>
</evidence>
<dbReference type="GO" id="GO:0032259">
    <property type="term" value="P:methylation"/>
    <property type="evidence" value="ECO:0007669"/>
    <property type="project" value="UniProtKB-KW"/>
</dbReference>
<dbReference type="Pfam" id="PF06750">
    <property type="entry name" value="A24_N_bact"/>
    <property type="match status" value="1"/>
</dbReference>
<feature type="transmembrane region" description="Helical" evidence="19">
    <location>
        <begin position="167"/>
        <end position="185"/>
    </location>
</feature>
<evidence type="ECO:0000256" key="14">
    <source>
        <dbReference type="ARBA" id="ARBA00050401"/>
    </source>
</evidence>
<feature type="domain" description="Prepilin type IV endopeptidase peptidase" evidence="20">
    <location>
        <begin position="144"/>
        <end position="253"/>
    </location>
</feature>
<dbReference type="GO" id="GO:0006465">
    <property type="term" value="P:signal peptide processing"/>
    <property type="evidence" value="ECO:0007669"/>
    <property type="project" value="TreeGrafter"/>
</dbReference>
<dbReference type="InterPro" id="IPR000045">
    <property type="entry name" value="Prepilin_IV_endopep_pep"/>
</dbReference>
<evidence type="ECO:0000256" key="8">
    <source>
        <dbReference type="ARBA" id="ARBA00022691"/>
    </source>
</evidence>
<evidence type="ECO:0000256" key="11">
    <source>
        <dbReference type="ARBA" id="ARBA00022989"/>
    </source>
</evidence>
<evidence type="ECO:0000256" key="7">
    <source>
        <dbReference type="ARBA" id="ARBA00022679"/>
    </source>
</evidence>
<dbReference type="GO" id="GO:0005886">
    <property type="term" value="C:plasma membrane"/>
    <property type="evidence" value="ECO:0007669"/>
    <property type="project" value="UniProtKB-SubCell"/>
</dbReference>
<dbReference type="PANTHER" id="PTHR30487:SF0">
    <property type="entry name" value="PREPILIN LEADER PEPTIDASE_N-METHYLTRANSFERASE-RELATED"/>
    <property type="match status" value="1"/>
</dbReference>
<name>A0A0J8JND9_9ALTE</name>